<organism evidence="1 2">
    <name type="scientific">Lentilactobacillus otakiensis DSM 19908 = JCM 15040</name>
    <dbReference type="NCBI Taxonomy" id="1423780"/>
    <lineage>
        <taxon>Bacteria</taxon>
        <taxon>Bacillati</taxon>
        <taxon>Bacillota</taxon>
        <taxon>Bacilli</taxon>
        <taxon>Lactobacillales</taxon>
        <taxon>Lactobacillaceae</taxon>
        <taxon>Lentilactobacillus</taxon>
    </lineage>
</organism>
<protein>
    <submittedName>
        <fullName evidence="1">Uncharacterized protein</fullName>
    </submittedName>
</protein>
<accession>S4NI70</accession>
<evidence type="ECO:0000313" key="1">
    <source>
        <dbReference type="EMBL" id="GAD16917.1"/>
    </source>
</evidence>
<dbReference type="AlphaFoldDB" id="S4NI70"/>
<sequence length="40" mass="4541">MDRIQAQLDAVESQLTSGINAQELALFQKTLFKMIQNMQS</sequence>
<dbReference type="STRING" id="1423780.FD05_GL002120"/>
<dbReference type="EMBL" id="BASH01000004">
    <property type="protein sequence ID" value="GAD16917.1"/>
    <property type="molecule type" value="Genomic_DNA"/>
</dbReference>
<keyword evidence="2" id="KW-1185">Reference proteome</keyword>
<comment type="caution">
    <text evidence="1">The sequence shown here is derived from an EMBL/GenBank/DDBJ whole genome shotgun (WGS) entry which is preliminary data.</text>
</comment>
<dbReference type="Proteomes" id="UP000016361">
    <property type="component" value="Unassembled WGS sequence"/>
</dbReference>
<gene>
    <name evidence="1" type="ORF">LOT_1455</name>
</gene>
<reference evidence="2" key="1">
    <citation type="journal article" date="2013" name="Genome Announc.">
        <title>Draft Genome Sequence of D-Branched-Chain Amino Acid Producer Lactobacillus otakiensis JCM 15040T, Isolated from a Traditional Japanese Pickle.</title>
        <authorList>
            <person name="Doi K."/>
            <person name="Mori K."/>
            <person name="Mutaguchi Y."/>
            <person name="Tashiro K."/>
            <person name="Fujino Y."/>
            <person name="Ohmori T."/>
            <person name="Kuhara S."/>
            <person name="Ohshima T."/>
        </authorList>
    </citation>
    <scope>NUCLEOTIDE SEQUENCE [LARGE SCALE GENOMIC DNA]</scope>
    <source>
        <strain evidence="2">JCM 15040</strain>
    </source>
</reference>
<proteinExistence type="predicted"/>
<evidence type="ECO:0000313" key="2">
    <source>
        <dbReference type="Proteomes" id="UP000016361"/>
    </source>
</evidence>
<name>S4NI70_9LACO</name>